<dbReference type="PANTHER" id="PTHR43792">
    <property type="entry name" value="GNAT FAMILY, PUTATIVE (AFU_ORTHOLOGUE AFUA_3G00765)-RELATED-RELATED"/>
    <property type="match status" value="1"/>
</dbReference>
<dbReference type="KEGG" id="srhi:H9L12_00770"/>
<dbReference type="Proteomes" id="UP000515955">
    <property type="component" value="Chromosome"/>
</dbReference>
<organism evidence="2 3">
    <name type="scientific">Sphingomonas rhizophila</name>
    <dbReference type="NCBI Taxonomy" id="2071607"/>
    <lineage>
        <taxon>Bacteria</taxon>
        <taxon>Pseudomonadati</taxon>
        <taxon>Pseudomonadota</taxon>
        <taxon>Alphaproteobacteria</taxon>
        <taxon>Sphingomonadales</taxon>
        <taxon>Sphingomonadaceae</taxon>
        <taxon>Sphingomonas</taxon>
    </lineage>
</organism>
<dbReference type="InterPro" id="IPR000182">
    <property type="entry name" value="GNAT_dom"/>
</dbReference>
<keyword evidence="2" id="KW-0808">Transferase</keyword>
<evidence type="ECO:0000259" key="1">
    <source>
        <dbReference type="PROSITE" id="PS51186"/>
    </source>
</evidence>
<evidence type="ECO:0000313" key="2">
    <source>
        <dbReference type="EMBL" id="QNN65223.1"/>
    </source>
</evidence>
<dbReference type="AlphaFoldDB" id="A0A7G9SBJ8"/>
<dbReference type="SUPFAM" id="SSF55729">
    <property type="entry name" value="Acyl-CoA N-acyltransferases (Nat)"/>
    <property type="match status" value="1"/>
</dbReference>
<proteinExistence type="predicted"/>
<keyword evidence="3" id="KW-1185">Reference proteome</keyword>
<evidence type="ECO:0000313" key="3">
    <source>
        <dbReference type="Proteomes" id="UP000515955"/>
    </source>
</evidence>
<dbReference type="RefSeq" id="WP_187542220.1">
    <property type="nucleotide sequence ID" value="NZ_CP060717.1"/>
</dbReference>
<dbReference type="GO" id="GO:0016747">
    <property type="term" value="F:acyltransferase activity, transferring groups other than amino-acyl groups"/>
    <property type="evidence" value="ECO:0007669"/>
    <property type="project" value="InterPro"/>
</dbReference>
<dbReference type="InterPro" id="IPR016181">
    <property type="entry name" value="Acyl_CoA_acyltransferase"/>
</dbReference>
<feature type="domain" description="N-acetyltransferase" evidence="1">
    <location>
        <begin position="8"/>
        <end position="170"/>
    </location>
</feature>
<dbReference type="Pfam" id="PF13302">
    <property type="entry name" value="Acetyltransf_3"/>
    <property type="match status" value="1"/>
</dbReference>
<gene>
    <name evidence="2" type="ORF">H9L12_00770</name>
</gene>
<protein>
    <submittedName>
        <fullName evidence="2">GNAT family N-acetyltransferase</fullName>
    </submittedName>
</protein>
<dbReference type="InterPro" id="IPR051531">
    <property type="entry name" value="N-acetyltransferase"/>
</dbReference>
<dbReference type="Gene3D" id="3.40.630.30">
    <property type="match status" value="1"/>
</dbReference>
<dbReference type="PROSITE" id="PS51186">
    <property type="entry name" value="GNAT"/>
    <property type="match status" value="1"/>
</dbReference>
<accession>A0A7G9SBJ8</accession>
<dbReference type="EMBL" id="CP060717">
    <property type="protein sequence ID" value="QNN65223.1"/>
    <property type="molecule type" value="Genomic_DNA"/>
</dbReference>
<reference evidence="2 3" key="1">
    <citation type="submission" date="2020-08" db="EMBL/GenBank/DDBJ databases">
        <title>Genome sequence of Sphingomonas rhizophila KACC 19189T.</title>
        <authorList>
            <person name="Hyun D.-W."/>
            <person name="Bae J.-W."/>
        </authorList>
    </citation>
    <scope>NUCLEOTIDE SEQUENCE [LARGE SCALE GENOMIC DNA]</scope>
    <source>
        <strain evidence="2 3">KACC 19189</strain>
    </source>
</reference>
<sequence>MFARTERLLLRPGFPEDAPALAGAIADEQIVRNLGSAPWPYGLADAKAGLSKPQDPGLPSMLIFERTAAAPRLVGGCGLNRKPSGAIEMGYWIRRSDWGRGFASEAGTALIDIARALRLDRLEAGHFVDNPASARVLEKLGFRPTGLSAPRFSCARGAEVVTNLYRLSLVSRGCEDCPRRR</sequence>
<name>A0A7G9SBJ8_9SPHN</name>